<dbReference type="Proteomes" id="UP000789366">
    <property type="component" value="Unassembled WGS sequence"/>
</dbReference>
<comment type="caution">
    <text evidence="1">The sequence shown here is derived from an EMBL/GenBank/DDBJ whole genome shotgun (WGS) entry which is preliminary data.</text>
</comment>
<sequence length="63" mass="7066">GIRENEVASENVVTENVAPKNVVPQKHNITKSYNQKENSQISLVNAFKDLDVFPEDNALNELL</sequence>
<accession>A0ACA9L5P8</accession>
<proteinExistence type="predicted"/>
<gene>
    <name evidence="1" type="ORF">SPELUC_LOCUS3538</name>
</gene>
<name>A0ACA9L5P8_9GLOM</name>
<reference evidence="1" key="1">
    <citation type="submission" date="2021-06" db="EMBL/GenBank/DDBJ databases">
        <authorList>
            <person name="Kallberg Y."/>
            <person name="Tangrot J."/>
            <person name="Rosling A."/>
        </authorList>
    </citation>
    <scope>NUCLEOTIDE SEQUENCE</scope>
    <source>
        <strain evidence="1">28 12/20/2015</strain>
    </source>
</reference>
<organism evidence="1 2">
    <name type="scientific">Cetraspora pellucida</name>
    <dbReference type="NCBI Taxonomy" id="1433469"/>
    <lineage>
        <taxon>Eukaryota</taxon>
        <taxon>Fungi</taxon>
        <taxon>Fungi incertae sedis</taxon>
        <taxon>Mucoromycota</taxon>
        <taxon>Glomeromycotina</taxon>
        <taxon>Glomeromycetes</taxon>
        <taxon>Diversisporales</taxon>
        <taxon>Gigasporaceae</taxon>
        <taxon>Cetraspora</taxon>
    </lineage>
</organism>
<evidence type="ECO:0000313" key="2">
    <source>
        <dbReference type="Proteomes" id="UP000789366"/>
    </source>
</evidence>
<keyword evidence="2" id="KW-1185">Reference proteome</keyword>
<evidence type="ECO:0000313" key="1">
    <source>
        <dbReference type="EMBL" id="CAG8512394.1"/>
    </source>
</evidence>
<dbReference type="EMBL" id="CAJVPW010002743">
    <property type="protein sequence ID" value="CAG8512394.1"/>
    <property type="molecule type" value="Genomic_DNA"/>
</dbReference>
<protein>
    <submittedName>
        <fullName evidence="1">18119_t:CDS:1</fullName>
    </submittedName>
</protein>
<feature type="non-terminal residue" evidence="1">
    <location>
        <position position="1"/>
    </location>
</feature>